<feature type="compositionally biased region" description="Basic and acidic residues" evidence="3">
    <location>
        <begin position="358"/>
        <end position="367"/>
    </location>
</feature>
<feature type="region of interest" description="Disordered" evidence="3">
    <location>
        <begin position="356"/>
        <end position="376"/>
    </location>
</feature>
<evidence type="ECO:0000259" key="4">
    <source>
        <dbReference type="Pfam" id="PF13359"/>
    </source>
</evidence>
<accession>A0A8S9VG97</accession>
<reference evidence="5" key="1">
    <citation type="submission" date="2020-03" db="EMBL/GenBank/DDBJ databases">
        <title>Hybrid Assembly of Korean Phytophthora infestans isolates.</title>
        <authorList>
            <person name="Prokchorchik M."/>
            <person name="Lee Y."/>
            <person name="Seo J."/>
            <person name="Cho J.-H."/>
            <person name="Park Y.-E."/>
            <person name="Jang D.-C."/>
            <person name="Im J.-S."/>
            <person name="Choi J.-G."/>
            <person name="Park H.-J."/>
            <person name="Lee G.-B."/>
            <person name="Lee Y.-G."/>
            <person name="Hong S.-Y."/>
            <person name="Cho K."/>
            <person name="Sohn K.H."/>
        </authorList>
    </citation>
    <scope>NUCLEOTIDE SEQUENCE</scope>
    <source>
        <strain evidence="5">KR_2_A2</strain>
    </source>
</reference>
<evidence type="ECO:0000256" key="1">
    <source>
        <dbReference type="ARBA" id="ARBA00001968"/>
    </source>
</evidence>
<dbReference type="AlphaFoldDB" id="A0A8S9VG97"/>
<evidence type="ECO:0000313" key="6">
    <source>
        <dbReference type="Proteomes" id="UP000704712"/>
    </source>
</evidence>
<keyword evidence="2" id="KW-0479">Metal-binding</keyword>
<evidence type="ECO:0000256" key="3">
    <source>
        <dbReference type="SAM" id="MobiDB-lite"/>
    </source>
</evidence>
<sequence>MSAITQTGSLELLMLFATFGKEDLWMEMAAMGAFDMPERPPITNIRFNERTYGAANAELDFHFTIEGVCSLPKTQAKWREIAVPGLQRSQAHLLSNLPRRAVVTNMHLLYSHILTLLSIFVGLTAPDGLCIHFWKPYEGRRHDTTVLTASGLLNDFNRAIFGDPAYTISDYVETGFRQTVLSTHENVFNKEMSAVQAAVEWNFGLMKRQWPLIDFKTNSPAYQPRWQASASCNTFNNCLCCHRRGNQIIFFFNMDPPSLDEYLSDKLLNISLKDCKKFCFAGFPSICLIKQRVSAKRASSAEESLTEKDLPLDDIIAEIDDFQHAKAIAKDVAASKAKANEKVGEVVRQLVVERRKRSASDVEHGRAGDSPSKPNKCAKIAQVLAGPKQAELAFRRE</sequence>
<dbReference type="GO" id="GO:0004519">
    <property type="term" value="F:endonuclease activity"/>
    <property type="evidence" value="ECO:0007669"/>
    <property type="project" value="UniProtKB-KW"/>
</dbReference>
<dbReference type="InterPro" id="IPR027806">
    <property type="entry name" value="HARBI1_dom"/>
</dbReference>
<keyword evidence="5" id="KW-0378">Hydrolase</keyword>
<comment type="cofactor">
    <cofactor evidence="1">
        <name>a divalent metal cation</name>
        <dbReference type="ChEBI" id="CHEBI:60240"/>
    </cofactor>
</comment>
<dbReference type="Proteomes" id="UP000704712">
    <property type="component" value="Unassembled WGS sequence"/>
</dbReference>
<dbReference type="GO" id="GO:0046872">
    <property type="term" value="F:metal ion binding"/>
    <property type="evidence" value="ECO:0007669"/>
    <property type="project" value="UniProtKB-KW"/>
</dbReference>
<name>A0A8S9VG97_PHYIN</name>
<dbReference type="Pfam" id="PF13359">
    <property type="entry name" value="DDE_Tnp_4"/>
    <property type="match status" value="1"/>
</dbReference>
<evidence type="ECO:0000256" key="2">
    <source>
        <dbReference type="ARBA" id="ARBA00022723"/>
    </source>
</evidence>
<protein>
    <submittedName>
        <fullName evidence="5">DDE superfamily endonuclease</fullName>
    </submittedName>
</protein>
<feature type="domain" description="DDE Tnp4" evidence="4">
    <location>
        <begin position="123"/>
        <end position="213"/>
    </location>
</feature>
<comment type="caution">
    <text evidence="5">The sequence shown here is derived from an EMBL/GenBank/DDBJ whole genome shotgun (WGS) entry which is preliminary data.</text>
</comment>
<organism evidence="5 6">
    <name type="scientific">Phytophthora infestans</name>
    <name type="common">Potato late blight agent</name>
    <name type="synonym">Botrytis infestans</name>
    <dbReference type="NCBI Taxonomy" id="4787"/>
    <lineage>
        <taxon>Eukaryota</taxon>
        <taxon>Sar</taxon>
        <taxon>Stramenopiles</taxon>
        <taxon>Oomycota</taxon>
        <taxon>Peronosporomycetes</taxon>
        <taxon>Peronosporales</taxon>
        <taxon>Peronosporaceae</taxon>
        <taxon>Phytophthora</taxon>
    </lineage>
</organism>
<dbReference type="EMBL" id="JAACNO010000142">
    <property type="protein sequence ID" value="KAF4149698.1"/>
    <property type="molecule type" value="Genomic_DNA"/>
</dbReference>
<keyword evidence="5" id="KW-0540">Nuclease</keyword>
<evidence type="ECO:0000313" key="5">
    <source>
        <dbReference type="EMBL" id="KAF4149698.1"/>
    </source>
</evidence>
<gene>
    <name evidence="5" type="ORF">GN958_ATG01094</name>
</gene>
<proteinExistence type="predicted"/>
<keyword evidence="5" id="KW-0255">Endonuclease</keyword>